<dbReference type="Proteomes" id="UP000291106">
    <property type="component" value="Chromosome"/>
</dbReference>
<evidence type="ECO:0000313" key="2">
    <source>
        <dbReference type="EMBL" id="QBF83435.1"/>
    </source>
</evidence>
<reference evidence="2 3" key="1">
    <citation type="submission" date="2019-02" db="EMBL/GenBank/DDBJ databases">
        <title>Shewanella sp. D4-2 isolated from Dokdo Island.</title>
        <authorList>
            <person name="Baek K."/>
        </authorList>
    </citation>
    <scope>NUCLEOTIDE SEQUENCE [LARGE SCALE GENOMIC DNA]</scope>
    <source>
        <strain evidence="2 3">D4-2</strain>
    </source>
</reference>
<keyword evidence="1" id="KW-0732">Signal</keyword>
<dbReference type="OrthoDB" id="6382271at2"/>
<evidence type="ECO:0000313" key="3">
    <source>
        <dbReference type="Proteomes" id="UP000291106"/>
    </source>
</evidence>
<protein>
    <recommendedName>
        <fullName evidence="4">Tetratricopeptide repeat protein</fullName>
    </recommendedName>
</protein>
<evidence type="ECO:0008006" key="4">
    <source>
        <dbReference type="Google" id="ProtNLM"/>
    </source>
</evidence>
<dbReference type="KEGG" id="smai:EXU30_12555"/>
<dbReference type="Gene3D" id="1.25.40.10">
    <property type="entry name" value="Tetratricopeptide repeat domain"/>
    <property type="match status" value="1"/>
</dbReference>
<gene>
    <name evidence="2" type="ORF">EXU30_12555</name>
</gene>
<organism evidence="2 3">
    <name type="scientific">Shewanella maritima</name>
    <dbReference type="NCBI Taxonomy" id="2520507"/>
    <lineage>
        <taxon>Bacteria</taxon>
        <taxon>Pseudomonadati</taxon>
        <taxon>Pseudomonadota</taxon>
        <taxon>Gammaproteobacteria</taxon>
        <taxon>Alteromonadales</taxon>
        <taxon>Shewanellaceae</taxon>
        <taxon>Shewanella</taxon>
    </lineage>
</organism>
<dbReference type="RefSeq" id="WP_130600547.1">
    <property type="nucleotide sequence ID" value="NZ_CP036200.1"/>
</dbReference>
<dbReference type="AlphaFoldDB" id="A0A411PIR7"/>
<evidence type="ECO:0000256" key="1">
    <source>
        <dbReference type="SAM" id="SignalP"/>
    </source>
</evidence>
<dbReference type="SUPFAM" id="SSF48452">
    <property type="entry name" value="TPR-like"/>
    <property type="match status" value="1"/>
</dbReference>
<dbReference type="InterPro" id="IPR011990">
    <property type="entry name" value="TPR-like_helical_dom_sf"/>
</dbReference>
<accession>A0A411PIR7</accession>
<proteinExistence type="predicted"/>
<feature type="signal peptide" evidence="1">
    <location>
        <begin position="1"/>
        <end position="19"/>
    </location>
</feature>
<dbReference type="EMBL" id="CP036200">
    <property type="protein sequence ID" value="QBF83435.1"/>
    <property type="molecule type" value="Genomic_DNA"/>
</dbReference>
<name>A0A411PIR7_9GAMM</name>
<feature type="chain" id="PRO_5019434090" description="Tetratricopeptide repeat protein" evidence="1">
    <location>
        <begin position="20"/>
        <end position="226"/>
    </location>
</feature>
<sequence length="226" mass="24606">MKHLLLLSSLTFATFTAQANIEQIDLAASQVSTTKLAQLVEQTSSYEQAYANYRLAITANITGQSQLTKTALKDARESLEAMNQQQATADSLALLASVYGMVIATDYSQAAILGPQSAVLLEQAQELEPENPRVWLVKAISAFNTPSMYGGGKDKAQTLATQAISYFEQPCSDICWGHAEAYTWRGLAKQEQGDIAGAQADWQQALQVEADYGWAKFLLSQQTANQ</sequence>
<keyword evidence="3" id="KW-1185">Reference proteome</keyword>